<evidence type="ECO:0000313" key="1">
    <source>
        <dbReference type="EMBL" id="KAK1174099.1"/>
    </source>
</evidence>
<dbReference type="Proteomes" id="UP001230051">
    <property type="component" value="Unassembled WGS sequence"/>
</dbReference>
<organism evidence="1 2">
    <name type="scientific">Acipenser oxyrinchus oxyrinchus</name>
    <dbReference type="NCBI Taxonomy" id="40147"/>
    <lineage>
        <taxon>Eukaryota</taxon>
        <taxon>Metazoa</taxon>
        <taxon>Chordata</taxon>
        <taxon>Craniata</taxon>
        <taxon>Vertebrata</taxon>
        <taxon>Euteleostomi</taxon>
        <taxon>Actinopterygii</taxon>
        <taxon>Chondrostei</taxon>
        <taxon>Acipenseriformes</taxon>
        <taxon>Acipenseridae</taxon>
        <taxon>Acipenser</taxon>
    </lineage>
</organism>
<dbReference type="EMBL" id="JAGXEW010000003">
    <property type="protein sequence ID" value="KAK1174099.1"/>
    <property type="molecule type" value="Genomic_DNA"/>
</dbReference>
<name>A0AAD8GH43_ACIOX</name>
<accession>A0AAD8GH43</accession>
<dbReference type="AlphaFoldDB" id="A0AAD8GH43"/>
<keyword evidence="2" id="KW-1185">Reference proteome</keyword>
<protein>
    <submittedName>
        <fullName evidence="1">Uncharacterized protein</fullName>
    </submittedName>
</protein>
<evidence type="ECO:0000313" key="2">
    <source>
        <dbReference type="Proteomes" id="UP001230051"/>
    </source>
</evidence>
<reference evidence="1" key="1">
    <citation type="submission" date="2022-02" db="EMBL/GenBank/DDBJ databases">
        <title>Atlantic sturgeon de novo genome assembly.</title>
        <authorList>
            <person name="Stock M."/>
            <person name="Klopp C."/>
            <person name="Guiguen Y."/>
            <person name="Cabau C."/>
            <person name="Parinello H."/>
            <person name="Santidrian Yebra-Pimentel E."/>
            <person name="Kuhl H."/>
            <person name="Dirks R.P."/>
            <person name="Guessner J."/>
            <person name="Wuertz S."/>
            <person name="Du K."/>
            <person name="Schartl M."/>
        </authorList>
    </citation>
    <scope>NUCLEOTIDE SEQUENCE</scope>
    <source>
        <strain evidence="1">STURGEONOMICS-FGT-2020</strain>
        <tissue evidence="1">Whole blood</tissue>
    </source>
</reference>
<comment type="caution">
    <text evidence="1">The sequence shown here is derived from an EMBL/GenBank/DDBJ whole genome shotgun (WGS) entry which is preliminary data.</text>
</comment>
<sequence>MYGVVSEEKKCNTKKASRTGPSSVALLCLSPVFAGGANITQGSFVFCYPAHFRLSQQPKILTPSQKPSAGSCSTTITSPSSCLFSITYSLHPPPCTILLSPPKTTWLLLSLLPPFSL</sequence>
<proteinExistence type="predicted"/>
<gene>
    <name evidence="1" type="ORF">AOXY_G4384</name>
</gene>